<evidence type="ECO:0000313" key="2">
    <source>
        <dbReference type="EMBL" id="AVK94024.1"/>
    </source>
</evidence>
<reference evidence="2" key="1">
    <citation type="journal article" date="2018" name="BMC Genomics">
        <title>Comparative mitochondrial genomics of cryptophyte algae: gene shuffling and dynamic mobile genetic elements.</title>
        <authorList>
            <person name="Kim J.I."/>
            <person name="Yoon H.S."/>
            <person name="Yi G."/>
            <person name="Shin W."/>
            <person name="Archibald J.M."/>
        </authorList>
    </citation>
    <scope>NUCLEOTIDE SEQUENCE</scope>
    <source>
        <strain evidence="2">HACCP-CR01</strain>
    </source>
</reference>
<dbReference type="GeneID" id="36496122"/>
<geneLocation type="mitochondrion" evidence="2"/>
<sequence>MTLKSLEKLSSENKYYLSGFLDADGCILTQIVKGSSYKYGYTVRVSVVFYQLNKRYWFLMQLKDSLGMGALRQKKDGMAELTITGFKPVENLLRSLLPCLRIKKPLAKLVLEIIDKYKQVNTEADFLKVCILVDKTAELTDSKNRKNTYFSVREYLDSRKEY</sequence>
<dbReference type="GO" id="GO:0004519">
    <property type="term" value="F:endonuclease activity"/>
    <property type="evidence" value="ECO:0007669"/>
    <property type="project" value="InterPro"/>
</dbReference>
<organism evidence="2">
    <name type="scientific">Teleaulax amphioxeia</name>
    <dbReference type="NCBI Taxonomy" id="77931"/>
    <lineage>
        <taxon>Eukaryota</taxon>
        <taxon>Cryptophyceae</taxon>
        <taxon>Pyrenomonadales</taxon>
        <taxon>Geminigeraceae</taxon>
        <taxon>Teleaulax</taxon>
    </lineage>
</organism>
<keyword evidence="2" id="KW-0496">Mitochondrion</keyword>
<protein>
    <recommendedName>
        <fullName evidence="1">Homing endonuclease LAGLIDADG domain-containing protein</fullName>
    </recommendedName>
</protein>
<proteinExistence type="predicted"/>
<feature type="domain" description="Homing endonuclease LAGLIDADG" evidence="1">
    <location>
        <begin position="17"/>
        <end position="89"/>
    </location>
</feature>
<gene>
    <name evidence="2" type="primary">orf168</name>
    <name evidence="2" type="ORF">TampMt_p009</name>
</gene>
<dbReference type="EMBL" id="MG680944">
    <property type="protein sequence ID" value="AVK94024.1"/>
    <property type="molecule type" value="Genomic_DNA"/>
</dbReference>
<accession>A0A2P1E6K0</accession>
<dbReference type="Gene3D" id="3.10.28.10">
    <property type="entry name" value="Homing endonucleases"/>
    <property type="match status" value="1"/>
</dbReference>
<dbReference type="SUPFAM" id="SSF55608">
    <property type="entry name" value="Homing endonucleases"/>
    <property type="match status" value="1"/>
</dbReference>
<dbReference type="RefSeq" id="YP_009475762.1">
    <property type="nucleotide sequence ID" value="NC_037436.1"/>
</dbReference>
<evidence type="ECO:0000259" key="1">
    <source>
        <dbReference type="Pfam" id="PF00961"/>
    </source>
</evidence>
<dbReference type="InterPro" id="IPR004860">
    <property type="entry name" value="LAGLIDADG_dom"/>
</dbReference>
<dbReference type="AlphaFoldDB" id="A0A2P1E6K0"/>
<name>A0A2P1E6K0_9CRYP</name>
<dbReference type="InterPro" id="IPR027434">
    <property type="entry name" value="Homing_endonucl"/>
</dbReference>
<dbReference type="Pfam" id="PF00961">
    <property type="entry name" value="LAGLIDADG_1"/>
    <property type="match status" value="1"/>
</dbReference>